<dbReference type="Pfam" id="PF00072">
    <property type="entry name" value="Response_reg"/>
    <property type="match status" value="1"/>
</dbReference>
<dbReference type="SUPFAM" id="SSF46894">
    <property type="entry name" value="C-terminal effector domain of the bipartite response regulators"/>
    <property type="match status" value="1"/>
</dbReference>
<organism evidence="6 7">
    <name type="scientific">Pseudanabaena frigida</name>
    <dbReference type="NCBI Taxonomy" id="945775"/>
    <lineage>
        <taxon>Bacteria</taxon>
        <taxon>Bacillati</taxon>
        <taxon>Cyanobacteriota</taxon>
        <taxon>Cyanophyceae</taxon>
        <taxon>Pseudanabaenales</taxon>
        <taxon>Pseudanabaenaceae</taxon>
        <taxon>Pseudanabaena</taxon>
    </lineage>
</organism>
<sequence length="232" mass="26074">MTITAQIVSVLLVENDSNFRRGLHTLLSFYSDDCYLQFKIVGEATSCEQAIKLTIEQKPALILLDVKLDLKSPEDSGLKVLMDLKKLDYHGKVLILSSHREDELVFRAMQLGSRGYVAKDRIGSQLYDAISTVMNDEIFLPPDIATSFFRIFHFYSGRSLQGQTTIHLTDREQEVLNLLIKGASNEQISRYLHVTIATVKAHLTSVFEKLGVVSRTQAIVRALKLGLVSTDE</sequence>
<evidence type="ECO:0000259" key="4">
    <source>
        <dbReference type="PROSITE" id="PS50043"/>
    </source>
</evidence>
<dbReference type="InterPro" id="IPR016032">
    <property type="entry name" value="Sig_transdc_resp-reg_C-effctor"/>
</dbReference>
<dbReference type="InterPro" id="IPR001789">
    <property type="entry name" value="Sig_transdc_resp-reg_receiver"/>
</dbReference>
<name>A0A2W4XN96_9CYAN</name>
<feature type="domain" description="HTH luxR-type" evidence="4">
    <location>
        <begin position="161"/>
        <end position="226"/>
    </location>
</feature>
<evidence type="ECO:0000256" key="2">
    <source>
        <dbReference type="ARBA" id="ARBA00023125"/>
    </source>
</evidence>
<dbReference type="Proteomes" id="UP000249467">
    <property type="component" value="Unassembled WGS sequence"/>
</dbReference>
<dbReference type="PROSITE" id="PS50110">
    <property type="entry name" value="RESPONSE_REGULATORY"/>
    <property type="match status" value="1"/>
</dbReference>
<dbReference type="Pfam" id="PF00196">
    <property type="entry name" value="GerE"/>
    <property type="match status" value="1"/>
</dbReference>
<keyword evidence="1 3" id="KW-0597">Phosphoprotein</keyword>
<dbReference type="GO" id="GO:0003677">
    <property type="term" value="F:DNA binding"/>
    <property type="evidence" value="ECO:0007669"/>
    <property type="project" value="UniProtKB-KW"/>
</dbReference>
<dbReference type="AlphaFoldDB" id="A0A2W4XN96"/>
<dbReference type="GO" id="GO:0000160">
    <property type="term" value="P:phosphorelay signal transduction system"/>
    <property type="evidence" value="ECO:0007669"/>
    <property type="project" value="InterPro"/>
</dbReference>
<keyword evidence="2 6" id="KW-0238">DNA-binding</keyword>
<evidence type="ECO:0000313" key="6">
    <source>
        <dbReference type="EMBL" id="PZO37091.1"/>
    </source>
</evidence>
<dbReference type="InterPro" id="IPR000792">
    <property type="entry name" value="Tscrpt_reg_LuxR_C"/>
</dbReference>
<dbReference type="InterPro" id="IPR058245">
    <property type="entry name" value="NreC/VraR/RcsB-like_REC"/>
</dbReference>
<accession>A0A2W4XN96</accession>
<dbReference type="GO" id="GO:0006355">
    <property type="term" value="P:regulation of DNA-templated transcription"/>
    <property type="evidence" value="ECO:0007669"/>
    <property type="project" value="InterPro"/>
</dbReference>
<dbReference type="CDD" id="cd06170">
    <property type="entry name" value="LuxR_C_like"/>
    <property type="match status" value="1"/>
</dbReference>
<evidence type="ECO:0000256" key="1">
    <source>
        <dbReference type="ARBA" id="ARBA00022553"/>
    </source>
</evidence>
<evidence type="ECO:0000259" key="5">
    <source>
        <dbReference type="PROSITE" id="PS50110"/>
    </source>
</evidence>
<dbReference type="Gene3D" id="3.40.50.2300">
    <property type="match status" value="1"/>
</dbReference>
<dbReference type="PANTHER" id="PTHR43214">
    <property type="entry name" value="TWO-COMPONENT RESPONSE REGULATOR"/>
    <property type="match status" value="1"/>
</dbReference>
<feature type="domain" description="Response regulatory" evidence="5">
    <location>
        <begin position="9"/>
        <end position="134"/>
    </location>
</feature>
<feature type="modified residue" description="4-aspartylphosphate" evidence="3">
    <location>
        <position position="65"/>
    </location>
</feature>
<dbReference type="SMART" id="SM00448">
    <property type="entry name" value="REC"/>
    <property type="match status" value="1"/>
</dbReference>
<proteinExistence type="predicted"/>
<comment type="caution">
    <text evidence="6">The sequence shown here is derived from an EMBL/GenBank/DDBJ whole genome shotgun (WGS) entry which is preliminary data.</text>
</comment>
<dbReference type="SUPFAM" id="SSF52172">
    <property type="entry name" value="CheY-like"/>
    <property type="match status" value="1"/>
</dbReference>
<dbReference type="CDD" id="cd17535">
    <property type="entry name" value="REC_NarL-like"/>
    <property type="match status" value="1"/>
</dbReference>
<dbReference type="EMBL" id="QBML01000034">
    <property type="protein sequence ID" value="PZO37091.1"/>
    <property type="molecule type" value="Genomic_DNA"/>
</dbReference>
<dbReference type="InterPro" id="IPR011006">
    <property type="entry name" value="CheY-like_superfamily"/>
</dbReference>
<dbReference type="PRINTS" id="PR00038">
    <property type="entry name" value="HTHLUXR"/>
</dbReference>
<dbReference type="InterPro" id="IPR039420">
    <property type="entry name" value="WalR-like"/>
</dbReference>
<reference evidence="6 7" key="2">
    <citation type="submission" date="2018-06" db="EMBL/GenBank/DDBJ databases">
        <title>Metagenomic assembly of (sub)arctic Cyanobacteria and their associated microbiome from non-axenic cultures.</title>
        <authorList>
            <person name="Baurain D."/>
        </authorList>
    </citation>
    <scope>NUCLEOTIDE SEQUENCE [LARGE SCALE GENOMIC DNA]</scope>
    <source>
        <strain evidence="6">ULC066bin1</strain>
    </source>
</reference>
<gene>
    <name evidence="6" type="ORF">DCF19_19705</name>
</gene>
<dbReference type="PROSITE" id="PS50043">
    <property type="entry name" value="HTH_LUXR_2"/>
    <property type="match status" value="1"/>
</dbReference>
<dbReference type="PROSITE" id="PS00622">
    <property type="entry name" value="HTH_LUXR_1"/>
    <property type="match status" value="1"/>
</dbReference>
<reference evidence="6 7" key="1">
    <citation type="submission" date="2018-04" db="EMBL/GenBank/DDBJ databases">
        <authorList>
            <person name="Go L.Y."/>
            <person name="Mitchell J.A."/>
        </authorList>
    </citation>
    <scope>NUCLEOTIDE SEQUENCE [LARGE SCALE GENOMIC DNA]</scope>
    <source>
        <strain evidence="6">ULC066bin1</strain>
    </source>
</reference>
<dbReference type="SMART" id="SM00421">
    <property type="entry name" value="HTH_LUXR"/>
    <property type="match status" value="1"/>
</dbReference>
<protein>
    <submittedName>
        <fullName evidence="6">DNA-binding response regulator</fullName>
    </submittedName>
</protein>
<evidence type="ECO:0000256" key="3">
    <source>
        <dbReference type="PROSITE-ProRule" id="PRU00169"/>
    </source>
</evidence>
<evidence type="ECO:0000313" key="7">
    <source>
        <dbReference type="Proteomes" id="UP000249467"/>
    </source>
</evidence>